<proteinExistence type="predicted"/>
<name>A0ACC5RM51_ENTAG</name>
<organism evidence="1 2">
    <name type="scientific">Enterobacter agglomerans</name>
    <name type="common">Erwinia herbicola</name>
    <name type="synonym">Pantoea agglomerans</name>
    <dbReference type="NCBI Taxonomy" id="549"/>
    <lineage>
        <taxon>Bacteria</taxon>
        <taxon>Pseudomonadati</taxon>
        <taxon>Pseudomonadota</taxon>
        <taxon>Gammaproteobacteria</taxon>
        <taxon>Enterobacterales</taxon>
        <taxon>Erwiniaceae</taxon>
        <taxon>Pantoea</taxon>
        <taxon>Pantoea agglomerans group</taxon>
    </lineage>
</organism>
<sequence>MTLRPSFTQMWNHFSDINRSVPQVGKIIGGKVEANINSNIFRNACALRMSYALNRSGIKIPRNESRWKTSSGADKNWYIYRVDDMVAFLDDRFGNADITSDFSGEKGIMLFNVSGWSDATGHVTLWDGMTCSDQCYFPQASGVKQWILK</sequence>
<dbReference type="EMBL" id="JAEOXF010000005">
    <property type="protein sequence ID" value="MBK4725565.1"/>
    <property type="molecule type" value="Genomic_DNA"/>
</dbReference>
<evidence type="ECO:0000313" key="1">
    <source>
        <dbReference type="EMBL" id="MBK4725565.1"/>
    </source>
</evidence>
<reference evidence="1" key="1">
    <citation type="submission" date="2021-01" db="EMBL/GenBank/DDBJ databases">
        <title>Draft genome of Pantoea agglomerans Eh 335.</title>
        <authorList>
            <person name="Emsley S.A."/>
            <person name="Oline D.K."/>
            <person name="Saw J.H."/>
            <person name="Ushijima B."/>
            <person name="Videau P."/>
            <person name="Koyack M.J."/>
        </authorList>
    </citation>
    <scope>NUCLEOTIDE SEQUENCE</scope>
    <source>
        <strain evidence="1">Eh 335</strain>
    </source>
</reference>
<gene>
    <name evidence="1" type="ORF">JJL49_10035</name>
</gene>
<accession>A0ACC5RM51</accession>
<comment type="caution">
    <text evidence="1">The sequence shown here is derived from an EMBL/GenBank/DDBJ whole genome shotgun (WGS) entry which is preliminary data.</text>
</comment>
<dbReference type="Proteomes" id="UP000633731">
    <property type="component" value="Unassembled WGS sequence"/>
</dbReference>
<protein>
    <submittedName>
        <fullName evidence="1">Type VI secretion system amidase effector protein Tae4</fullName>
    </submittedName>
</protein>
<keyword evidence="2" id="KW-1185">Reference proteome</keyword>
<evidence type="ECO:0000313" key="2">
    <source>
        <dbReference type="Proteomes" id="UP000633731"/>
    </source>
</evidence>